<organism evidence="1 2">
    <name type="scientific">Ridgeia piscesae</name>
    <name type="common">Tubeworm</name>
    <dbReference type="NCBI Taxonomy" id="27915"/>
    <lineage>
        <taxon>Eukaryota</taxon>
        <taxon>Metazoa</taxon>
        <taxon>Spiralia</taxon>
        <taxon>Lophotrochozoa</taxon>
        <taxon>Annelida</taxon>
        <taxon>Polychaeta</taxon>
        <taxon>Sedentaria</taxon>
        <taxon>Canalipalpata</taxon>
        <taxon>Sabellida</taxon>
        <taxon>Siboglinidae</taxon>
        <taxon>Ridgeia</taxon>
    </lineage>
</organism>
<gene>
    <name evidence="1" type="ORF">NP493_172g02043</name>
</gene>
<sequence length="197" mass="22484">MCTTSPEPDAILARAIISTLVRKGVRVLALDFDKTIVSVHTKGYWRQTTPKLAEYVRPCFRALLEAAISECDIYVSVVTYSMQPQLIRDVLLRVLPHSDISRVVIRTNAEDWAQKQVTFLGKQQHIAWLVTELFNRDHVMIQAHEILLLDDDIKNVQLAEEFGHQAYEVPEDVTLDLISEFVNDMNVVERLPATPTE</sequence>
<dbReference type="AlphaFoldDB" id="A0AAD9P335"/>
<name>A0AAD9P335_RIDPI</name>
<protein>
    <submittedName>
        <fullName evidence="1">Uncharacterized protein</fullName>
    </submittedName>
</protein>
<comment type="caution">
    <text evidence="1">The sequence shown here is derived from an EMBL/GenBank/DDBJ whole genome shotgun (WGS) entry which is preliminary data.</text>
</comment>
<dbReference type="Gene3D" id="3.40.50.1000">
    <property type="entry name" value="HAD superfamily/HAD-like"/>
    <property type="match status" value="1"/>
</dbReference>
<evidence type="ECO:0000313" key="2">
    <source>
        <dbReference type="Proteomes" id="UP001209878"/>
    </source>
</evidence>
<dbReference type="EMBL" id="JAODUO010000173">
    <property type="protein sequence ID" value="KAK2187242.1"/>
    <property type="molecule type" value="Genomic_DNA"/>
</dbReference>
<dbReference type="InterPro" id="IPR023214">
    <property type="entry name" value="HAD_sf"/>
</dbReference>
<keyword evidence="2" id="KW-1185">Reference proteome</keyword>
<evidence type="ECO:0000313" key="1">
    <source>
        <dbReference type="EMBL" id="KAK2187242.1"/>
    </source>
</evidence>
<accession>A0AAD9P335</accession>
<dbReference type="Proteomes" id="UP001209878">
    <property type="component" value="Unassembled WGS sequence"/>
</dbReference>
<proteinExistence type="predicted"/>
<reference evidence="1" key="1">
    <citation type="journal article" date="2023" name="Mol. Biol. Evol.">
        <title>Third-Generation Sequencing Reveals the Adaptive Role of the Epigenome in Three Deep-Sea Polychaetes.</title>
        <authorList>
            <person name="Perez M."/>
            <person name="Aroh O."/>
            <person name="Sun Y."/>
            <person name="Lan Y."/>
            <person name="Juniper S.K."/>
            <person name="Young C.R."/>
            <person name="Angers B."/>
            <person name="Qian P.Y."/>
        </authorList>
    </citation>
    <scope>NUCLEOTIDE SEQUENCE</scope>
    <source>
        <strain evidence="1">R07B-5</strain>
    </source>
</reference>